<accession>A0AAE1M493</accession>
<feature type="region of interest" description="Disordered" evidence="1">
    <location>
        <begin position="292"/>
        <end position="311"/>
    </location>
</feature>
<feature type="region of interest" description="Disordered" evidence="1">
    <location>
        <begin position="199"/>
        <end position="232"/>
    </location>
</feature>
<gene>
    <name evidence="2" type="ORF">Triagg1_3775</name>
</gene>
<feature type="region of interest" description="Disordered" evidence="1">
    <location>
        <begin position="256"/>
        <end position="276"/>
    </location>
</feature>
<name>A0AAE1M493_9HYPO</name>
<evidence type="ECO:0000313" key="3">
    <source>
        <dbReference type="Proteomes" id="UP001273209"/>
    </source>
</evidence>
<sequence>MICPPSPRTIGRPVQELVIVDWQCNAMRAVVVYAYLPTGAIAMHQKQANRVSSRVSEQTGSPSQEPNADRCRLAAALPIASEPAACRLHPGLSISPGSVDHLPLFFHPALVVGEAPSRLPGFTTADSYPPPSPPLPLSVFLFLFSSSPGLESPRKTLSLSHTPSPSCSDASRIAGFSSPNLVRHLYSADRWVPHRCSRGNSEGSLVSMERRERKPESMGRLDTQDGDGDGKCRRGTTADKWQTCDLPVEFDNCTTTVDDDAASGTSSVESSSTEYKRYQVLHPGRDAALTEKEGCAAAASAASRLSTDTLA</sequence>
<dbReference type="Proteomes" id="UP001273209">
    <property type="component" value="Unassembled WGS sequence"/>
</dbReference>
<feature type="compositionally biased region" description="Low complexity" evidence="1">
    <location>
        <begin position="263"/>
        <end position="273"/>
    </location>
</feature>
<feature type="compositionally biased region" description="Basic and acidic residues" evidence="1">
    <location>
        <begin position="208"/>
        <end position="232"/>
    </location>
</feature>
<dbReference type="GeneID" id="87918009"/>
<comment type="caution">
    <text evidence="2">The sequence shown here is derived from an EMBL/GenBank/DDBJ whole genome shotgun (WGS) entry which is preliminary data.</text>
</comment>
<organism evidence="2 3">
    <name type="scientific">Trichoderma aggressivum f. europaeum</name>
    <dbReference type="NCBI Taxonomy" id="173218"/>
    <lineage>
        <taxon>Eukaryota</taxon>
        <taxon>Fungi</taxon>
        <taxon>Dikarya</taxon>
        <taxon>Ascomycota</taxon>
        <taxon>Pezizomycotina</taxon>
        <taxon>Sordariomycetes</taxon>
        <taxon>Hypocreomycetidae</taxon>
        <taxon>Hypocreales</taxon>
        <taxon>Hypocreaceae</taxon>
        <taxon>Trichoderma</taxon>
    </lineage>
</organism>
<proteinExistence type="predicted"/>
<evidence type="ECO:0000256" key="1">
    <source>
        <dbReference type="SAM" id="MobiDB-lite"/>
    </source>
</evidence>
<evidence type="ECO:0000313" key="2">
    <source>
        <dbReference type="EMBL" id="KAK4077443.1"/>
    </source>
</evidence>
<dbReference type="EMBL" id="JAWRVG010000011">
    <property type="protein sequence ID" value="KAK4077443.1"/>
    <property type="molecule type" value="Genomic_DNA"/>
</dbReference>
<reference evidence="2" key="1">
    <citation type="submission" date="2023-11" db="EMBL/GenBank/DDBJ databases">
        <title>The genome sequences of three competitors of mushroom-forming fungi.</title>
        <authorList>
            <person name="Beijen E."/>
            <person name="Ohm R.A."/>
        </authorList>
    </citation>
    <scope>NUCLEOTIDE SEQUENCE</scope>
    <source>
        <strain evidence="2">CBS 100526</strain>
    </source>
</reference>
<dbReference type="AlphaFoldDB" id="A0AAE1M493"/>
<keyword evidence="3" id="KW-1185">Reference proteome</keyword>
<dbReference type="RefSeq" id="XP_062757278.1">
    <property type="nucleotide sequence ID" value="XM_062898104.1"/>
</dbReference>
<protein>
    <submittedName>
        <fullName evidence="2">Uncharacterized protein</fullName>
    </submittedName>
</protein>